<accession>A0A370TVV4</accession>
<feature type="region of interest" description="Disordered" evidence="5">
    <location>
        <begin position="155"/>
        <end position="180"/>
    </location>
</feature>
<evidence type="ECO:0000256" key="6">
    <source>
        <dbReference type="SAM" id="Phobius"/>
    </source>
</evidence>
<dbReference type="PANTHER" id="PTHR12652:SF23">
    <property type="entry name" value="MICROBODY (PEROXISOME) PROLIFERATION PROTEIN PEROXIN 11B (EUROFUNG)"/>
    <property type="match status" value="1"/>
</dbReference>
<name>A0A370TVV4_9HELO</name>
<dbReference type="OrthoDB" id="3636394at2759"/>
<evidence type="ECO:0000313" key="7">
    <source>
        <dbReference type="EMBL" id="RDL39656.1"/>
    </source>
</evidence>
<protein>
    <recommendedName>
        <fullName evidence="9">Peroxisomal biogenesis factor 11</fullName>
    </recommendedName>
</protein>
<dbReference type="AlphaFoldDB" id="A0A370TVV4"/>
<evidence type="ECO:0000256" key="4">
    <source>
        <dbReference type="ARBA" id="ARBA00046271"/>
    </source>
</evidence>
<evidence type="ECO:0008006" key="9">
    <source>
        <dbReference type="Google" id="ProtNLM"/>
    </source>
</evidence>
<dbReference type="EMBL" id="NPIC01000002">
    <property type="protein sequence ID" value="RDL39656.1"/>
    <property type="molecule type" value="Genomic_DNA"/>
</dbReference>
<dbReference type="PANTHER" id="PTHR12652">
    <property type="entry name" value="PEROXISOMAL BIOGENESIS FACTOR 11"/>
    <property type="match status" value="1"/>
</dbReference>
<dbReference type="GO" id="GO:0005778">
    <property type="term" value="C:peroxisomal membrane"/>
    <property type="evidence" value="ECO:0007669"/>
    <property type="project" value="UniProtKB-SubCell"/>
</dbReference>
<evidence type="ECO:0000256" key="3">
    <source>
        <dbReference type="ARBA" id="ARBA00023140"/>
    </source>
</evidence>
<organism evidence="7 8">
    <name type="scientific">Venustampulla echinocandica</name>
    <dbReference type="NCBI Taxonomy" id="2656787"/>
    <lineage>
        <taxon>Eukaryota</taxon>
        <taxon>Fungi</taxon>
        <taxon>Dikarya</taxon>
        <taxon>Ascomycota</taxon>
        <taxon>Pezizomycotina</taxon>
        <taxon>Leotiomycetes</taxon>
        <taxon>Helotiales</taxon>
        <taxon>Pleuroascaceae</taxon>
        <taxon>Venustampulla</taxon>
    </lineage>
</organism>
<feature type="transmembrane region" description="Helical" evidence="6">
    <location>
        <begin position="90"/>
        <end position="111"/>
    </location>
</feature>
<evidence type="ECO:0000313" key="8">
    <source>
        <dbReference type="Proteomes" id="UP000254866"/>
    </source>
</evidence>
<dbReference type="STRING" id="2656787.A0A370TVV4"/>
<gene>
    <name evidence="7" type="ORF">BP5553_03996</name>
</gene>
<comment type="subcellular location">
    <subcellularLocation>
        <location evidence="4">Peroxisome membrane</location>
    </subcellularLocation>
</comment>
<dbReference type="GeneID" id="43596845"/>
<dbReference type="GO" id="GO:0016559">
    <property type="term" value="P:peroxisome fission"/>
    <property type="evidence" value="ECO:0007669"/>
    <property type="project" value="InterPro"/>
</dbReference>
<keyword evidence="2 6" id="KW-0472">Membrane</keyword>
<keyword evidence="6" id="KW-0812">Transmembrane</keyword>
<dbReference type="RefSeq" id="XP_031872312.1">
    <property type="nucleotide sequence ID" value="XM_032012619.1"/>
</dbReference>
<dbReference type="Pfam" id="PF05648">
    <property type="entry name" value="PEX11"/>
    <property type="match status" value="1"/>
</dbReference>
<reference evidence="7 8" key="1">
    <citation type="journal article" date="2018" name="IMA Fungus">
        <title>IMA Genome-F 9: Draft genome sequence of Annulohypoxylon stygium, Aspergillus mulundensis, Berkeleyomyces basicola (syn. Thielaviopsis basicola), Ceratocystis smalleyi, two Cercospora beticola strains, Coleophoma cylindrospora, Fusarium fracticaudum, Phialophora cf. hyalina, and Morchella septimelata.</title>
        <authorList>
            <person name="Wingfield B.D."/>
            <person name="Bills G.F."/>
            <person name="Dong Y."/>
            <person name="Huang W."/>
            <person name="Nel W.J."/>
            <person name="Swalarsk-Parry B.S."/>
            <person name="Vaghefi N."/>
            <person name="Wilken P.M."/>
            <person name="An Z."/>
            <person name="de Beer Z.W."/>
            <person name="De Vos L."/>
            <person name="Chen L."/>
            <person name="Duong T.A."/>
            <person name="Gao Y."/>
            <person name="Hammerbacher A."/>
            <person name="Kikkert J.R."/>
            <person name="Li Y."/>
            <person name="Li H."/>
            <person name="Li K."/>
            <person name="Li Q."/>
            <person name="Liu X."/>
            <person name="Ma X."/>
            <person name="Naidoo K."/>
            <person name="Pethybridge S.J."/>
            <person name="Sun J."/>
            <person name="Steenkamp E.T."/>
            <person name="van der Nest M.A."/>
            <person name="van Wyk S."/>
            <person name="Wingfield M.J."/>
            <person name="Xiong C."/>
            <person name="Yue Q."/>
            <person name="Zhang X."/>
        </authorList>
    </citation>
    <scope>NUCLEOTIDE SEQUENCE [LARGE SCALE GENOMIC DNA]</scope>
    <source>
        <strain evidence="7 8">BP 5553</strain>
    </source>
</reference>
<feature type="transmembrane region" description="Helical" evidence="6">
    <location>
        <begin position="127"/>
        <end position="145"/>
    </location>
</feature>
<evidence type="ECO:0000256" key="1">
    <source>
        <dbReference type="ARBA" id="ARBA00022593"/>
    </source>
</evidence>
<proteinExistence type="predicted"/>
<comment type="caution">
    <text evidence="7">The sequence shown here is derived from an EMBL/GenBank/DDBJ whole genome shotgun (WGS) entry which is preliminary data.</text>
</comment>
<feature type="compositionally biased region" description="Basic and acidic residues" evidence="5">
    <location>
        <begin position="169"/>
        <end position="180"/>
    </location>
</feature>
<keyword evidence="8" id="KW-1185">Reference proteome</keyword>
<keyword evidence="6" id="KW-1133">Transmembrane helix</keyword>
<keyword evidence="1" id="KW-0962">Peroxisome biogenesis</keyword>
<dbReference type="Proteomes" id="UP000254866">
    <property type="component" value="Unassembled WGS sequence"/>
</dbReference>
<dbReference type="InterPro" id="IPR008733">
    <property type="entry name" value="PEX11"/>
</dbReference>
<sequence>MSYTKQIIGFTSDAGALEKLLRFIQFSAQILASYTSERAAWLLLRSQLALGRRYFRWFRFLDCFSKAYESFNSTEARGTGFMGALLVGKWGFMGAYLGLESLAILDVMGVWPAHEWGQFCLLEGSRLWFYALVCSIIWQLCVLYLPSKAGNASSTGTEAKSKGSHGKANSKEKDSTAKLRAAESRMRTLTKRRLAADAFDLFLPGAVTGWIPAAPETVGFAGVASTTLGLMEMWDKF</sequence>
<evidence type="ECO:0000256" key="5">
    <source>
        <dbReference type="SAM" id="MobiDB-lite"/>
    </source>
</evidence>
<evidence type="ECO:0000256" key="2">
    <source>
        <dbReference type="ARBA" id="ARBA00023136"/>
    </source>
</evidence>
<keyword evidence="3" id="KW-0576">Peroxisome</keyword>